<reference evidence="3 4" key="1">
    <citation type="submission" date="2019-02" db="EMBL/GenBank/DDBJ databases">
        <title>Genomic Encyclopedia of Type Strains, Phase IV (KMG-IV): sequencing the most valuable type-strain genomes for metagenomic binning, comparative biology and taxonomic classification.</title>
        <authorList>
            <person name="Goeker M."/>
        </authorList>
    </citation>
    <scope>NUCLEOTIDE SEQUENCE [LARGE SCALE GENOMIC DNA]</scope>
    <source>
        <strain evidence="3 4">DSM 18116</strain>
    </source>
</reference>
<dbReference type="Pfam" id="PF00583">
    <property type="entry name" value="Acetyltransf_1"/>
    <property type="match status" value="1"/>
</dbReference>
<dbReference type="Proteomes" id="UP000293874">
    <property type="component" value="Unassembled WGS sequence"/>
</dbReference>
<dbReference type="AlphaFoldDB" id="A0A4Q7MRP0"/>
<keyword evidence="1 3" id="KW-0808">Transferase</keyword>
<dbReference type="InterPro" id="IPR050769">
    <property type="entry name" value="NAT_camello-type"/>
</dbReference>
<comment type="caution">
    <text evidence="3">The sequence shown here is derived from an EMBL/GenBank/DDBJ whole genome shotgun (WGS) entry which is preliminary data.</text>
</comment>
<accession>A0A4Q7MRP0</accession>
<evidence type="ECO:0000313" key="3">
    <source>
        <dbReference type="EMBL" id="RZS71426.1"/>
    </source>
</evidence>
<feature type="domain" description="N-acetyltransferase" evidence="2">
    <location>
        <begin position="4"/>
        <end position="155"/>
    </location>
</feature>
<dbReference type="GO" id="GO:0008080">
    <property type="term" value="F:N-acetyltransferase activity"/>
    <property type="evidence" value="ECO:0007669"/>
    <property type="project" value="InterPro"/>
</dbReference>
<proteinExistence type="predicted"/>
<evidence type="ECO:0000313" key="4">
    <source>
        <dbReference type="Proteomes" id="UP000293874"/>
    </source>
</evidence>
<dbReference type="RefSeq" id="WP_130541932.1">
    <property type="nucleotide sequence ID" value="NZ_CP042431.1"/>
</dbReference>
<dbReference type="PROSITE" id="PS51186">
    <property type="entry name" value="GNAT"/>
    <property type="match status" value="1"/>
</dbReference>
<dbReference type="Gene3D" id="3.40.630.30">
    <property type="match status" value="1"/>
</dbReference>
<dbReference type="SUPFAM" id="SSF55729">
    <property type="entry name" value="Acyl-CoA N-acyltransferases (Nat)"/>
    <property type="match status" value="1"/>
</dbReference>
<dbReference type="OrthoDB" id="1431064at2"/>
<dbReference type="CDD" id="cd04301">
    <property type="entry name" value="NAT_SF"/>
    <property type="match status" value="1"/>
</dbReference>
<dbReference type="InterPro" id="IPR016181">
    <property type="entry name" value="Acyl_CoA_acyltransferase"/>
</dbReference>
<gene>
    <name evidence="3" type="ORF">EV199_3329</name>
</gene>
<dbReference type="PANTHER" id="PTHR13947:SF37">
    <property type="entry name" value="LD18367P"/>
    <property type="match status" value="1"/>
</dbReference>
<name>A0A4Q7MRP0_9BACT</name>
<dbReference type="PANTHER" id="PTHR13947">
    <property type="entry name" value="GNAT FAMILY N-ACETYLTRANSFERASE"/>
    <property type="match status" value="1"/>
</dbReference>
<organism evidence="3 4">
    <name type="scientific">Pseudobacter ginsenosidimutans</name>
    <dbReference type="NCBI Taxonomy" id="661488"/>
    <lineage>
        <taxon>Bacteria</taxon>
        <taxon>Pseudomonadati</taxon>
        <taxon>Bacteroidota</taxon>
        <taxon>Chitinophagia</taxon>
        <taxon>Chitinophagales</taxon>
        <taxon>Chitinophagaceae</taxon>
        <taxon>Pseudobacter</taxon>
    </lineage>
</organism>
<keyword evidence="4" id="KW-1185">Reference proteome</keyword>
<dbReference type="InterPro" id="IPR000182">
    <property type="entry name" value="GNAT_dom"/>
</dbReference>
<sequence>MQPITVVSYEPKYRKDFDYLNRAWIEKYFRIEPADDYVLLNPDETVIKPGGSILIALENNTAVGVVGLKKINDTDYEMIKMAVSENSQGKGIGAILGKAVIEEAARLGAHKVILYSNTGLLPALSLYRKLGFVEVPLEPDNDYIRSDIKMELLINNSARSSRDGESPRQEQNAVF</sequence>
<evidence type="ECO:0000259" key="2">
    <source>
        <dbReference type="PROSITE" id="PS51186"/>
    </source>
</evidence>
<dbReference type="EMBL" id="SGXA01000002">
    <property type="protein sequence ID" value="RZS71426.1"/>
    <property type="molecule type" value="Genomic_DNA"/>
</dbReference>
<evidence type="ECO:0000256" key="1">
    <source>
        <dbReference type="ARBA" id="ARBA00022679"/>
    </source>
</evidence>
<protein>
    <submittedName>
        <fullName evidence="3">Acetyltransferase (GNAT) family protein</fullName>
    </submittedName>
</protein>